<dbReference type="GO" id="GO:0003700">
    <property type="term" value="F:DNA-binding transcription factor activity"/>
    <property type="evidence" value="ECO:0007669"/>
    <property type="project" value="InterPro"/>
</dbReference>
<gene>
    <name evidence="5" type="primary">hypR</name>
    <name evidence="6" type="ORF">D5F11_003450</name>
    <name evidence="5" type="ORF">J6TS1_36250</name>
</gene>
<dbReference type="SUPFAM" id="SSF48008">
    <property type="entry name" value="GntR ligand-binding domain-like"/>
    <property type="match status" value="1"/>
</dbReference>
<dbReference type="OrthoDB" id="2592645at2"/>
<dbReference type="InterPro" id="IPR036390">
    <property type="entry name" value="WH_DNA-bd_sf"/>
</dbReference>
<dbReference type="InterPro" id="IPR036388">
    <property type="entry name" value="WH-like_DNA-bd_sf"/>
</dbReference>
<dbReference type="Proteomes" id="UP000680670">
    <property type="component" value="Unassembled WGS sequence"/>
</dbReference>
<evidence type="ECO:0000313" key="6">
    <source>
        <dbReference type="EMBL" id="RST61120.1"/>
    </source>
</evidence>
<dbReference type="EMBL" id="QYTW02000002">
    <property type="protein sequence ID" value="RST61120.1"/>
    <property type="molecule type" value="Genomic_DNA"/>
</dbReference>
<dbReference type="Pfam" id="PF00392">
    <property type="entry name" value="GntR"/>
    <property type="match status" value="1"/>
</dbReference>
<name>A0A429XCG9_SIMTE</name>
<dbReference type="InterPro" id="IPR008920">
    <property type="entry name" value="TF_FadR/GntR_C"/>
</dbReference>
<feature type="domain" description="HTH gntR-type" evidence="4">
    <location>
        <begin position="12"/>
        <end position="79"/>
    </location>
</feature>
<dbReference type="InterPro" id="IPR011711">
    <property type="entry name" value="GntR_C"/>
</dbReference>
<dbReference type="SMART" id="SM00895">
    <property type="entry name" value="FCD"/>
    <property type="match status" value="1"/>
</dbReference>
<dbReference type="RefSeq" id="WP_120114873.1">
    <property type="nucleotide sequence ID" value="NZ_BORI01000005.1"/>
</dbReference>
<dbReference type="InterPro" id="IPR000524">
    <property type="entry name" value="Tscrpt_reg_HTH_GntR"/>
</dbReference>
<keyword evidence="1" id="KW-0805">Transcription regulation</keyword>
<dbReference type="PANTHER" id="PTHR43537:SF24">
    <property type="entry name" value="GLUCONATE OPERON TRANSCRIPTIONAL REPRESSOR"/>
    <property type="match status" value="1"/>
</dbReference>
<keyword evidence="8" id="KW-1185">Reference proteome</keyword>
<protein>
    <submittedName>
        <fullName evidence="6">GntR family transcriptional regulator</fullName>
    </submittedName>
</protein>
<dbReference type="GO" id="GO:0003677">
    <property type="term" value="F:DNA binding"/>
    <property type="evidence" value="ECO:0007669"/>
    <property type="project" value="UniProtKB-KW"/>
</dbReference>
<reference evidence="5 8" key="2">
    <citation type="submission" date="2021-03" db="EMBL/GenBank/DDBJ databases">
        <title>Antimicrobial resistance genes in bacteria isolated from Japanese honey, and their potential for conferring macrolide and lincosamide resistance in the American foulbrood pathogen Paenibacillus larvae.</title>
        <authorList>
            <person name="Okamoto M."/>
            <person name="Kumagai M."/>
            <person name="Kanamori H."/>
            <person name="Takamatsu D."/>
        </authorList>
    </citation>
    <scope>NUCLEOTIDE SEQUENCE [LARGE SCALE GENOMIC DNA]</scope>
    <source>
        <strain evidence="5 8">J6TS1</strain>
    </source>
</reference>
<dbReference type="PANTHER" id="PTHR43537">
    <property type="entry name" value="TRANSCRIPTIONAL REGULATOR, GNTR FAMILY"/>
    <property type="match status" value="1"/>
</dbReference>
<dbReference type="SMART" id="SM00345">
    <property type="entry name" value="HTH_GNTR"/>
    <property type="match status" value="1"/>
</dbReference>
<evidence type="ECO:0000256" key="3">
    <source>
        <dbReference type="ARBA" id="ARBA00023163"/>
    </source>
</evidence>
<dbReference type="Gene3D" id="1.10.10.10">
    <property type="entry name" value="Winged helix-like DNA-binding domain superfamily/Winged helix DNA-binding domain"/>
    <property type="match status" value="1"/>
</dbReference>
<evidence type="ECO:0000256" key="1">
    <source>
        <dbReference type="ARBA" id="ARBA00023015"/>
    </source>
</evidence>
<dbReference type="Pfam" id="PF07729">
    <property type="entry name" value="FCD"/>
    <property type="match status" value="1"/>
</dbReference>
<dbReference type="PROSITE" id="PS50949">
    <property type="entry name" value="HTH_GNTR"/>
    <property type="match status" value="1"/>
</dbReference>
<accession>A0A429XCG9</accession>
<evidence type="ECO:0000256" key="2">
    <source>
        <dbReference type="ARBA" id="ARBA00023125"/>
    </source>
</evidence>
<sequence>MESYLLTEQDRSTLQSKVTNKLREVILTGHFNMGDRLVQEEWADKLGVSRMPIREALVQLEKEGLVRIEPRRGAIVTPISVEDIKEIYQLRVLLEGEAVERALPYIEEEDIKELSRLDSMMRSLGNTEEDVEIYMRLNIEFHHILRRGCPWRRIHDMIDTLWKGIPPYTPSLLADHLEETHKEHGLMIEGIKQRDAKKLRKVIERHILRTRDNLIEVILEAEKETNRSGSKDF</sequence>
<dbReference type="AlphaFoldDB" id="A0A429XCG9"/>
<keyword evidence="3" id="KW-0804">Transcription</keyword>
<proteinExistence type="predicted"/>
<dbReference type="SUPFAM" id="SSF46785">
    <property type="entry name" value="Winged helix' DNA-binding domain"/>
    <property type="match status" value="1"/>
</dbReference>
<comment type="caution">
    <text evidence="6">The sequence shown here is derived from an EMBL/GenBank/DDBJ whole genome shotgun (WGS) entry which is preliminary data.</text>
</comment>
<dbReference type="PRINTS" id="PR00035">
    <property type="entry name" value="HTHGNTR"/>
</dbReference>
<keyword evidence="2" id="KW-0238">DNA-binding</keyword>
<evidence type="ECO:0000313" key="8">
    <source>
        <dbReference type="Proteomes" id="UP000680670"/>
    </source>
</evidence>
<organism evidence="6 7">
    <name type="scientific">Siminovitchia terrae</name>
    <name type="common">Bacillus terrae</name>
    <dbReference type="NCBI Taxonomy" id="1914933"/>
    <lineage>
        <taxon>Bacteria</taxon>
        <taxon>Bacillati</taxon>
        <taxon>Bacillota</taxon>
        <taxon>Bacilli</taxon>
        <taxon>Bacillales</taxon>
        <taxon>Bacillaceae</taxon>
        <taxon>Siminovitchia</taxon>
    </lineage>
</organism>
<dbReference type="Proteomes" id="UP000287296">
    <property type="component" value="Unassembled WGS sequence"/>
</dbReference>
<evidence type="ECO:0000313" key="5">
    <source>
        <dbReference type="EMBL" id="GIN97755.1"/>
    </source>
</evidence>
<evidence type="ECO:0000259" key="4">
    <source>
        <dbReference type="PROSITE" id="PS50949"/>
    </source>
</evidence>
<dbReference type="CDD" id="cd07377">
    <property type="entry name" value="WHTH_GntR"/>
    <property type="match status" value="1"/>
</dbReference>
<dbReference type="EMBL" id="BORJ01000010">
    <property type="protein sequence ID" value="GIN97755.1"/>
    <property type="molecule type" value="Genomic_DNA"/>
</dbReference>
<evidence type="ECO:0000313" key="7">
    <source>
        <dbReference type="Proteomes" id="UP000287296"/>
    </source>
</evidence>
<reference evidence="6 7" key="1">
    <citation type="submission" date="2018-12" db="EMBL/GenBank/DDBJ databases">
        <authorList>
            <person name="Sun L."/>
            <person name="Chen Z."/>
        </authorList>
    </citation>
    <scope>NUCLEOTIDE SEQUENCE [LARGE SCALE GENOMIC DNA]</scope>
    <source>
        <strain evidence="6 7">LMG 29736</strain>
    </source>
</reference>
<dbReference type="Gene3D" id="1.20.120.530">
    <property type="entry name" value="GntR ligand-binding domain-like"/>
    <property type="match status" value="1"/>
</dbReference>